<sequence length="81" mass="9364">MISKETMLYIESEYSIINSTPCEFCGSNLIIDELYVEFIEGYPHHLCICTCSKCGNEKVFAFSAPYFRNEELILPSKFFTN</sequence>
<proteinExistence type="predicted"/>
<name>A0ABU0JMJ3_HATLI</name>
<keyword evidence="2" id="KW-1185">Reference proteome</keyword>
<comment type="caution">
    <text evidence="1">The sequence shown here is derived from an EMBL/GenBank/DDBJ whole genome shotgun (WGS) entry which is preliminary data.</text>
</comment>
<dbReference type="RefSeq" id="WP_307354639.1">
    <property type="nucleotide sequence ID" value="NZ_BAAACJ010000024.1"/>
</dbReference>
<gene>
    <name evidence="1" type="ORF">QOZ93_000008</name>
</gene>
<accession>A0ABU0JMJ3</accession>
<dbReference type="Proteomes" id="UP001224418">
    <property type="component" value="Unassembled WGS sequence"/>
</dbReference>
<reference evidence="1 2" key="1">
    <citation type="submission" date="2023-07" db="EMBL/GenBank/DDBJ databases">
        <title>Genomic Encyclopedia of Type Strains, Phase IV (KMG-IV): sequencing the most valuable type-strain genomes for metagenomic binning, comparative biology and taxonomic classification.</title>
        <authorList>
            <person name="Goeker M."/>
        </authorList>
    </citation>
    <scope>NUCLEOTIDE SEQUENCE [LARGE SCALE GENOMIC DNA]</scope>
    <source>
        <strain evidence="1 2">DSM 1400</strain>
    </source>
</reference>
<evidence type="ECO:0000313" key="2">
    <source>
        <dbReference type="Proteomes" id="UP001224418"/>
    </source>
</evidence>
<dbReference type="EMBL" id="JAUSWN010000001">
    <property type="protein sequence ID" value="MDQ0478307.1"/>
    <property type="molecule type" value="Genomic_DNA"/>
</dbReference>
<protein>
    <recommendedName>
        <fullName evidence="3">Metal-binding protein</fullName>
    </recommendedName>
</protein>
<evidence type="ECO:0000313" key="1">
    <source>
        <dbReference type="EMBL" id="MDQ0478307.1"/>
    </source>
</evidence>
<evidence type="ECO:0008006" key="3">
    <source>
        <dbReference type="Google" id="ProtNLM"/>
    </source>
</evidence>
<organism evidence="1 2">
    <name type="scientific">Hathewaya limosa</name>
    <name type="common">Clostridium limosum</name>
    <dbReference type="NCBI Taxonomy" id="1536"/>
    <lineage>
        <taxon>Bacteria</taxon>
        <taxon>Bacillati</taxon>
        <taxon>Bacillota</taxon>
        <taxon>Clostridia</taxon>
        <taxon>Eubacteriales</taxon>
        <taxon>Clostridiaceae</taxon>
        <taxon>Hathewaya</taxon>
    </lineage>
</organism>